<dbReference type="InterPro" id="IPR009008">
    <property type="entry name" value="Val/Leu/Ile-tRNA-synth_edit"/>
</dbReference>
<feature type="domain" description="Methionyl/Valyl/Leucyl/Isoleucyl-tRNA synthetase anticodon-binding" evidence="12">
    <location>
        <begin position="648"/>
        <end position="749"/>
    </location>
</feature>
<dbReference type="SUPFAM" id="SSF47323">
    <property type="entry name" value="Anticodon-binding domain of a subclass of class I aminoacyl-tRNA synthetases"/>
    <property type="match status" value="1"/>
</dbReference>
<evidence type="ECO:0000256" key="1">
    <source>
        <dbReference type="ARBA" id="ARBA00013169"/>
    </source>
</evidence>
<protein>
    <recommendedName>
        <fullName evidence="1 9">Valine--tRNA ligase</fullName>
        <ecNumber evidence="1 9">6.1.1.9</ecNumber>
    </recommendedName>
</protein>
<dbReference type="Pfam" id="PF00133">
    <property type="entry name" value="tRNA-synt_1"/>
    <property type="match status" value="1"/>
</dbReference>
<dbReference type="SUPFAM" id="SSF50677">
    <property type="entry name" value="ValRS/IleRS/LeuRS editing domain"/>
    <property type="match status" value="1"/>
</dbReference>
<dbReference type="FunFam" id="1.10.730.10:FF:000002">
    <property type="entry name" value="Leucine--tRNA ligase"/>
    <property type="match status" value="1"/>
</dbReference>
<comment type="similarity">
    <text evidence="10">Belongs to the class-I aminoacyl-tRNA synthetase family.</text>
</comment>
<dbReference type="CDD" id="cd07962">
    <property type="entry name" value="Anticodon_Ia_Val"/>
    <property type="match status" value="1"/>
</dbReference>
<dbReference type="NCBIfam" id="NF004349">
    <property type="entry name" value="PRK05729.1"/>
    <property type="match status" value="1"/>
</dbReference>
<dbReference type="NCBIfam" id="TIGR00422">
    <property type="entry name" value="valS"/>
    <property type="match status" value="1"/>
</dbReference>
<accession>A0A1F4UKR1</accession>
<dbReference type="SUPFAM" id="SSF52374">
    <property type="entry name" value="Nucleotidylyl transferase"/>
    <property type="match status" value="1"/>
</dbReference>
<comment type="catalytic activity">
    <reaction evidence="8">
        <text>tRNA(Val) + L-valine + ATP = L-valyl-tRNA(Val) + AMP + diphosphate</text>
        <dbReference type="Rhea" id="RHEA:10704"/>
        <dbReference type="Rhea" id="RHEA-COMP:9672"/>
        <dbReference type="Rhea" id="RHEA-COMP:9708"/>
        <dbReference type="ChEBI" id="CHEBI:30616"/>
        <dbReference type="ChEBI" id="CHEBI:33019"/>
        <dbReference type="ChEBI" id="CHEBI:57762"/>
        <dbReference type="ChEBI" id="CHEBI:78442"/>
        <dbReference type="ChEBI" id="CHEBI:78537"/>
        <dbReference type="ChEBI" id="CHEBI:456215"/>
        <dbReference type="EC" id="6.1.1.9"/>
    </reaction>
</comment>
<name>A0A1F4UKR1_UNCKA</name>
<organism evidence="13 14">
    <name type="scientific">candidate division WWE3 bacterium RBG_19FT_COMBO_34_6</name>
    <dbReference type="NCBI Taxonomy" id="1802612"/>
    <lineage>
        <taxon>Bacteria</taxon>
        <taxon>Katanobacteria</taxon>
    </lineage>
</organism>
<dbReference type="GO" id="GO:0004832">
    <property type="term" value="F:valine-tRNA ligase activity"/>
    <property type="evidence" value="ECO:0007669"/>
    <property type="project" value="UniProtKB-UniRule"/>
</dbReference>
<dbReference type="InterPro" id="IPR013155">
    <property type="entry name" value="M/V/L/I-tRNA-synth_anticd-bd"/>
</dbReference>
<dbReference type="InterPro" id="IPR002300">
    <property type="entry name" value="aa-tRNA-synth_Ia"/>
</dbReference>
<comment type="caution">
    <text evidence="13">The sequence shown here is derived from an EMBL/GenBank/DDBJ whole genome shotgun (WGS) entry which is preliminary data.</text>
</comment>
<dbReference type="InterPro" id="IPR009080">
    <property type="entry name" value="tRNAsynth_Ia_anticodon-bd"/>
</dbReference>
<dbReference type="PRINTS" id="PR00986">
    <property type="entry name" value="TRNASYNTHVAL"/>
</dbReference>
<dbReference type="PANTHER" id="PTHR11946:SF93">
    <property type="entry name" value="VALINE--TRNA LIGASE, CHLOROPLASTIC_MITOCHONDRIAL 2"/>
    <property type="match status" value="1"/>
</dbReference>
<evidence type="ECO:0000259" key="12">
    <source>
        <dbReference type="Pfam" id="PF08264"/>
    </source>
</evidence>
<keyword evidence="4 10" id="KW-0547">Nucleotide-binding</keyword>
<dbReference type="InterPro" id="IPR033705">
    <property type="entry name" value="Anticodon_Ia_Val"/>
</dbReference>
<dbReference type="GO" id="GO:0002161">
    <property type="term" value="F:aminoacyl-tRNA deacylase activity"/>
    <property type="evidence" value="ECO:0007669"/>
    <property type="project" value="InterPro"/>
</dbReference>
<reference evidence="13 14" key="1">
    <citation type="journal article" date="2016" name="Nat. Commun.">
        <title>Thousands of microbial genomes shed light on interconnected biogeochemical processes in an aquifer system.</title>
        <authorList>
            <person name="Anantharaman K."/>
            <person name="Brown C.T."/>
            <person name="Hug L.A."/>
            <person name="Sharon I."/>
            <person name="Castelle C.J."/>
            <person name="Probst A.J."/>
            <person name="Thomas B.C."/>
            <person name="Singh A."/>
            <person name="Wilkins M.J."/>
            <person name="Karaoz U."/>
            <person name="Brodie E.L."/>
            <person name="Williams K.H."/>
            <person name="Hubbard S.S."/>
            <person name="Banfield J.F."/>
        </authorList>
    </citation>
    <scope>NUCLEOTIDE SEQUENCE [LARGE SCALE GENOMIC DNA]</scope>
</reference>
<keyword evidence="2" id="KW-0963">Cytoplasm</keyword>
<sequence length="749" mass="87332">MEKNYNHKNVEEKIYKMWEDGGYFRPEICEEKRKELNLSVNKETFCVLMPPPNANAPLHCGHATYSIQDLMTRYKRMQGYRTLYVPGTDHAGFETQVVYERQLKKQNKSRFDFDSKTLFNDILSFVKENSTLAINQLKKLGMSSDWTRSTFMLSDQVLSTVYNTFEKMHKDGLIYRDVYLVNYSPYHGTTFSNLETIHIEATSPLYFVKYQIKNSNDYISVATVRPETIYGDVAIAVNPKDKRYTEYVGKVVTNPLNGREMKIIADDYVDLEFGTGALKITPGHDFNDYEIGRKHNLELISVIDLEGKMTQDAKDVAGMNIKSAREKSVEILRNKNALEKIDEKYTNNILVDYKDNKPIEPLLMPNWFVKMDKLALNALQAVKKDRVKFNLPVWKKEMISWLSNIRDWPISRQIVFGIRIPVWYNVDECGSSHIVFLDKNKNRIEGLGKNLLDKYSLEEIGQGLQKIIAGVDTKYLISKTRPGERFLQETDTFDTWFSSGQWPLTTLKYPDGEDFKKFFPTSFMDSMWDILFFWIARMIIFSLYLTKEIPFKQVFIHGRVDDEKGQKMSKSRGNVIDPITYVDKYGADALRMGLLVGGNPAAKTTSFSEDKVRGYRNFANKIWNIARFIEMSESDAQFDKNKLDYADDKQIIDDMEKLIKEVNTKLNKFKFNLAGDTIYHFIWHNLADKYLESIKKREDKKSAMTVLGYVFKNCIKLLHPFMPFVTEEIWQNLYKKDQKEPLIISSWPE</sequence>
<dbReference type="AlphaFoldDB" id="A0A1F4UKR1"/>
<dbReference type="InterPro" id="IPR001412">
    <property type="entry name" value="aa-tRNA-synth_I_CS"/>
</dbReference>
<dbReference type="PROSITE" id="PS00178">
    <property type="entry name" value="AA_TRNA_LIGASE_I"/>
    <property type="match status" value="1"/>
</dbReference>
<keyword evidence="7 10" id="KW-0030">Aminoacyl-tRNA synthetase</keyword>
<evidence type="ECO:0000256" key="10">
    <source>
        <dbReference type="RuleBase" id="RU363035"/>
    </source>
</evidence>
<dbReference type="Gene3D" id="3.40.50.620">
    <property type="entry name" value="HUPs"/>
    <property type="match status" value="2"/>
</dbReference>
<dbReference type="EC" id="6.1.1.9" evidence="1 9"/>
<dbReference type="GO" id="GO:0005524">
    <property type="term" value="F:ATP binding"/>
    <property type="evidence" value="ECO:0007669"/>
    <property type="project" value="UniProtKB-KW"/>
</dbReference>
<proteinExistence type="inferred from homology"/>
<evidence type="ECO:0000256" key="8">
    <source>
        <dbReference type="ARBA" id="ARBA00047552"/>
    </source>
</evidence>
<keyword evidence="6 10" id="KW-0648">Protein biosynthesis</keyword>
<dbReference type="Proteomes" id="UP000178615">
    <property type="component" value="Unassembled WGS sequence"/>
</dbReference>
<evidence type="ECO:0000313" key="14">
    <source>
        <dbReference type="Proteomes" id="UP000178615"/>
    </source>
</evidence>
<evidence type="ECO:0000256" key="2">
    <source>
        <dbReference type="ARBA" id="ARBA00022490"/>
    </source>
</evidence>
<dbReference type="GO" id="GO:0005829">
    <property type="term" value="C:cytosol"/>
    <property type="evidence" value="ECO:0007669"/>
    <property type="project" value="TreeGrafter"/>
</dbReference>
<dbReference type="Pfam" id="PF08264">
    <property type="entry name" value="Anticodon_1"/>
    <property type="match status" value="1"/>
</dbReference>
<dbReference type="Gene3D" id="1.10.730.10">
    <property type="entry name" value="Isoleucyl-tRNA Synthetase, Domain 1"/>
    <property type="match status" value="1"/>
</dbReference>
<dbReference type="InterPro" id="IPR002303">
    <property type="entry name" value="Valyl-tRNA_ligase"/>
</dbReference>
<dbReference type="PANTHER" id="PTHR11946">
    <property type="entry name" value="VALYL-TRNA SYNTHETASES"/>
    <property type="match status" value="1"/>
</dbReference>
<keyword evidence="5 10" id="KW-0067">ATP-binding</keyword>
<evidence type="ECO:0000256" key="7">
    <source>
        <dbReference type="ARBA" id="ARBA00023146"/>
    </source>
</evidence>
<evidence type="ECO:0000313" key="13">
    <source>
        <dbReference type="EMBL" id="OGC45400.1"/>
    </source>
</evidence>
<dbReference type="GO" id="GO:0006438">
    <property type="term" value="P:valyl-tRNA aminoacylation"/>
    <property type="evidence" value="ECO:0007669"/>
    <property type="project" value="UniProtKB-UniRule"/>
</dbReference>
<gene>
    <name evidence="13" type="ORF">A2V49_02365</name>
</gene>
<evidence type="ECO:0000259" key="11">
    <source>
        <dbReference type="Pfam" id="PF00133"/>
    </source>
</evidence>
<evidence type="ECO:0000256" key="4">
    <source>
        <dbReference type="ARBA" id="ARBA00022741"/>
    </source>
</evidence>
<evidence type="ECO:0000256" key="9">
    <source>
        <dbReference type="NCBIfam" id="TIGR00422"/>
    </source>
</evidence>
<evidence type="ECO:0000256" key="6">
    <source>
        <dbReference type="ARBA" id="ARBA00022917"/>
    </source>
</evidence>
<evidence type="ECO:0000256" key="3">
    <source>
        <dbReference type="ARBA" id="ARBA00022598"/>
    </source>
</evidence>
<evidence type="ECO:0000256" key="5">
    <source>
        <dbReference type="ARBA" id="ARBA00022840"/>
    </source>
</evidence>
<dbReference type="InterPro" id="IPR014729">
    <property type="entry name" value="Rossmann-like_a/b/a_fold"/>
</dbReference>
<keyword evidence="3 10" id="KW-0436">Ligase</keyword>
<dbReference type="EMBL" id="MEUV01000039">
    <property type="protein sequence ID" value="OGC45400.1"/>
    <property type="molecule type" value="Genomic_DNA"/>
</dbReference>
<feature type="domain" description="Aminoacyl-tRNA synthetase class Ia" evidence="11">
    <location>
        <begin position="13"/>
        <end position="595"/>
    </location>
</feature>